<reference evidence="2" key="1">
    <citation type="submission" date="2020-10" db="EMBL/GenBank/DDBJ databases">
        <authorList>
            <person name="Han B."/>
            <person name="Lu T."/>
            <person name="Zhao Q."/>
            <person name="Huang X."/>
            <person name="Zhao Y."/>
        </authorList>
    </citation>
    <scope>NUCLEOTIDE SEQUENCE</scope>
</reference>
<name>A0A811M6G6_9POAL</name>
<keyword evidence="3" id="KW-1185">Reference proteome</keyword>
<dbReference type="PANTHER" id="PTHR33085">
    <property type="entry name" value="OS12G0113100 PROTEIN-RELATED"/>
    <property type="match status" value="1"/>
</dbReference>
<accession>A0A811M6G6</accession>
<comment type="caution">
    <text evidence="2">The sequence shown here is derived from an EMBL/GenBank/DDBJ whole genome shotgun (WGS) entry which is preliminary data.</text>
</comment>
<dbReference type="PANTHER" id="PTHR33085:SF103">
    <property type="entry name" value="F-BOX ASSOCIATED DOMAIN-CONTAINING PROTEIN"/>
    <property type="match status" value="1"/>
</dbReference>
<gene>
    <name evidence="2" type="ORF">NCGR_LOCUS86</name>
</gene>
<organism evidence="2 3">
    <name type="scientific">Miscanthus lutarioriparius</name>
    <dbReference type="NCBI Taxonomy" id="422564"/>
    <lineage>
        <taxon>Eukaryota</taxon>
        <taxon>Viridiplantae</taxon>
        <taxon>Streptophyta</taxon>
        <taxon>Embryophyta</taxon>
        <taxon>Tracheophyta</taxon>
        <taxon>Spermatophyta</taxon>
        <taxon>Magnoliopsida</taxon>
        <taxon>Liliopsida</taxon>
        <taxon>Poales</taxon>
        <taxon>Poaceae</taxon>
        <taxon>PACMAD clade</taxon>
        <taxon>Panicoideae</taxon>
        <taxon>Andropogonodae</taxon>
        <taxon>Andropogoneae</taxon>
        <taxon>Saccharinae</taxon>
        <taxon>Miscanthus</taxon>
    </lineage>
</organism>
<feature type="region of interest" description="Disordered" evidence="1">
    <location>
        <begin position="15"/>
        <end position="35"/>
    </location>
</feature>
<evidence type="ECO:0000256" key="1">
    <source>
        <dbReference type="SAM" id="MobiDB-lite"/>
    </source>
</evidence>
<evidence type="ECO:0000313" key="2">
    <source>
        <dbReference type="EMBL" id="CAD6201591.1"/>
    </source>
</evidence>
<protein>
    <submittedName>
        <fullName evidence="2">Uncharacterized protein</fullName>
    </submittedName>
</protein>
<sequence>MLSVPTSRRLLYLPRRRRRRKLQSPSLPRTPKDAFAVPPFDQVQVGDEQVAEVPVPAGGSFRPWKLRSAPHRRVHTFFPTTNHKNIVTPATGTGPSGIEDARLPRPFISFVASPSHDCGSRVLDFFTLFGRGENKSLIASADENGFTFIYDLRHQTVYNQRRLNEPKQFETVSLAVGDALYVMDRTPLLPSQSRCDGFTFESLVYDGVPSPKYLENIEDWRWRCLEPPPYVLESGYKPTRIAAYTAVGGSHIWISTPGIGTYSFDTSAGKWVLPFRDRAHYYIPECDSWLGFSSKTGLLCSSDLKTVAASGRRRTSRPVVSSVLEEAMPECHGCDLIDPYLVHLGSGKFCVAKFFQREYKVSKEGYVCSPLL</sequence>
<dbReference type="InterPro" id="IPR012871">
    <property type="entry name" value="DUF1668_ORYSA"/>
</dbReference>
<evidence type="ECO:0000313" key="3">
    <source>
        <dbReference type="Proteomes" id="UP000604825"/>
    </source>
</evidence>
<dbReference type="AlphaFoldDB" id="A0A811M6G6"/>
<dbReference type="EMBL" id="CAJGYO010000001">
    <property type="protein sequence ID" value="CAD6201591.1"/>
    <property type="molecule type" value="Genomic_DNA"/>
</dbReference>
<dbReference type="Proteomes" id="UP000604825">
    <property type="component" value="Unassembled WGS sequence"/>
</dbReference>
<proteinExistence type="predicted"/>
<dbReference type="Pfam" id="PF07893">
    <property type="entry name" value="DUF1668"/>
    <property type="match status" value="1"/>
</dbReference>
<dbReference type="OrthoDB" id="580842at2759"/>